<protein>
    <submittedName>
        <fullName evidence="1">Uncharacterized protein</fullName>
    </submittedName>
</protein>
<gene>
    <name evidence="1" type="ORF">ACFOJ9_27545</name>
</gene>
<reference evidence="2" key="1">
    <citation type="journal article" date="2019" name="Int. J. Syst. Evol. Microbiol.">
        <title>The Global Catalogue of Microorganisms (GCM) 10K type strain sequencing project: providing services to taxonomists for standard genome sequencing and annotation.</title>
        <authorList>
            <consortium name="The Broad Institute Genomics Platform"/>
            <consortium name="The Broad Institute Genome Sequencing Center for Infectious Disease"/>
            <person name="Wu L."/>
            <person name="Ma J."/>
        </authorList>
    </citation>
    <scope>NUCLEOTIDE SEQUENCE [LARGE SCALE GENOMIC DNA]</scope>
    <source>
        <strain evidence="2">ICMP 19515</strain>
    </source>
</reference>
<organism evidence="1 2">
    <name type="scientific">Mesorhizobium cantuariense</name>
    <dbReference type="NCBI Taxonomy" id="1300275"/>
    <lineage>
        <taxon>Bacteria</taxon>
        <taxon>Pseudomonadati</taxon>
        <taxon>Pseudomonadota</taxon>
        <taxon>Alphaproteobacteria</taxon>
        <taxon>Hyphomicrobiales</taxon>
        <taxon>Phyllobacteriaceae</taxon>
        <taxon>Mesorhizobium</taxon>
    </lineage>
</organism>
<name>A0ABV7MVF8_9HYPH</name>
<evidence type="ECO:0000313" key="1">
    <source>
        <dbReference type="EMBL" id="MFC3325498.1"/>
    </source>
</evidence>
<keyword evidence="2" id="KW-1185">Reference proteome</keyword>
<proteinExistence type="predicted"/>
<comment type="caution">
    <text evidence="1">The sequence shown here is derived from an EMBL/GenBank/DDBJ whole genome shotgun (WGS) entry which is preliminary data.</text>
</comment>
<accession>A0ABV7MVF8</accession>
<evidence type="ECO:0000313" key="2">
    <source>
        <dbReference type="Proteomes" id="UP001595648"/>
    </source>
</evidence>
<dbReference type="Proteomes" id="UP001595648">
    <property type="component" value="Unassembled WGS sequence"/>
</dbReference>
<sequence length="68" mass="7914">MQFYARARETRRNALAHRLSGCNRFSESIPAKRKIFPVGEWSGFKLLSQALIYSSFSARREVPQNSFF</sequence>
<dbReference type="RefSeq" id="WP_378983366.1">
    <property type="nucleotide sequence ID" value="NZ_JBHRVD010000001.1"/>
</dbReference>
<dbReference type="EMBL" id="JBHRVD010000001">
    <property type="protein sequence ID" value="MFC3325498.1"/>
    <property type="molecule type" value="Genomic_DNA"/>
</dbReference>